<dbReference type="InterPro" id="IPR024224">
    <property type="entry name" value="DENND6"/>
</dbReference>
<name>A0A0H2S0I2_9AGAM</name>
<evidence type="ECO:0000256" key="2">
    <source>
        <dbReference type="SAM" id="MobiDB-lite"/>
    </source>
</evidence>
<feature type="region of interest" description="Disordered" evidence="2">
    <location>
        <begin position="27"/>
        <end position="53"/>
    </location>
</feature>
<dbReference type="InterPro" id="IPR037516">
    <property type="entry name" value="Tripartite_DENN"/>
</dbReference>
<proteinExistence type="inferred from homology"/>
<comment type="similarity">
    <text evidence="1">Belongs to the DENND6 family.</text>
</comment>
<feature type="domain" description="UDENN" evidence="3">
    <location>
        <begin position="112"/>
        <end position="565"/>
    </location>
</feature>
<dbReference type="EMBL" id="KQ085905">
    <property type="protein sequence ID" value="KLO17387.1"/>
    <property type="molecule type" value="Genomic_DNA"/>
</dbReference>
<dbReference type="GO" id="GO:0055037">
    <property type="term" value="C:recycling endosome"/>
    <property type="evidence" value="ECO:0007669"/>
    <property type="project" value="TreeGrafter"/>
</dbReference>
<keyword evidence="5" id="KW-1185">Reference proteome</keyword>
<evidence type="ECO:0000313" key="4">
    <source>
        <dbReference type="EMBL" id="KLO17387.1"/>
    </source>
</evidence>
<dbReference type="AlphaFoldDB" id="A0A0H2S0I2"/>
<dbReference type="OrthoDB" id="10265409at2759"/>
<reference evidence="4 5" key="1">
    <citation type="submission" date="2015-04" db="EMBL/GenBank/DDBJ databases">
        <title>Complete genome sequence of Schizopora paradoxa KUC8140, a cosmopolitan wood degrader in East Asia.</title>
        <authorList>
            <consortium name="DOE Joint Genome Institute"/>
            <person name="Min B."/>
            <person name="Park H."/>
            <person name="Jang Y."/>
            <person name="Kim J.-J."/>
            <person name="Kim K.H."/>
            <person name="Pangilinan J."/>
            <person name="Lipzen A."/>
            <person name="Riley R."/>
            <person name="Grigoriev I.V."/>
            <person name="Spatafora J.W."/>
            <person name="Choi I.-G."/>
        </authorList>
    </citation>
    <scope>NUCLEOTIDE SEQUENCE [LARGE SCALE GENOMIC DNA]</scope>
    <source>
        <strain evidence="4 5">KUC8140</strain>
    </source>
</reference>
<dbReference type="InParanoid" id="A0A0H2S0I2"/>
<accession>A0A0H2S0I2</accession>
<organism evidence="4 5">
    <name type="scientific">Schizopora paradoxa</name>
    <dbReference type="NCBI Taxonomy" id="27342"/>
    <lineage>
        <taxon>Eukaryota</taxon>
        <taxon>Fungi</taxon>
        <taxon>Dikarya</taxon>
        <taxon>Basidiomycota</taxon>
        <taxon>Agaricomycotina</taxon>
        <taxon>Agaricomycetes</taxon>
        <taxon>Hymenochaetales</taxon>
        <taxon>Schizoporaceae</taxon>
        <taxon>Schizopora</taxon>
    </lineage>
</organism>
<feature type="compositionally biased region" description="Polar residues" evidence="2">
    <location>
        <begin position="39"/>
        <end position="53"/>
    </location>
</feature>
<dbReference type="PROSITE" id="PS50211">
    <property type="entry name" value="DENN"/>
    <property type="match status" value="1"/>
</dbReference>
<evidence type="ECO:0000259" key="3">
    <source>
        <dbReference type="PROSITE" id="PS50211"/>
    </source>
</evidence>
<protein>
    <submittedName>
        <fullName evidence="4">DUF1630-domain-containing protein</fullName>
    </submittedName>
</protein>
<evidence type="ECO:0000313" key="5">
    <source>
        <dbReference type="Proteomes" id="UP000053477"/>
    </source>
</evidence>
<evidence type="ECO:0000256" key="1">
    <source>
        <dbReference type="ARBA" id="ARBA00007159"/>
    </source>
</evidence>
<gene>
    <name evidence="4" type="ORF">SCHPADRAFT_994382</name>
</gene>
<dbReference type="PANTHER" id="PTHR13677">
    <property type="entry name" value="LD41638P"/>
    <property type="match status" value="1"/>
</dbReference>
<dbReference type="Proteomes" id="UP000053477">
    <property type="component" value="Unassembled WGS sequence"/>
</dbReference>
<dbReference type="GO" id="GO:0005085">
    <property type="term" value="F:guanyl-nucleotide exchange factor activity"/>
    <property type="evidence" value="ECO:0007669"/>
    <property type="project" value="InterPro"/>
</dbReference>
<dbReference type="STRING" id="27342.A0A0H2S0I2"/>
<dbReference type="PANTHER" id="PTHR13677:SF0">
    <property type="entry name" value="LD41638P"/>
    <property type="match status" value="1"/>
</dbReference>
<sequence length="572" mass="63687">MESGTENDSVDIGTVNVADDDAIVPATPQRRRPPALNLRHTSSFNGPTSPTSQEHYIHKAMRSPGHLTRSNTLPRNYLKTPSKESPANSVLHDVPSLQLESDTISKLASWLVCVALVHFDLDLGPSIIGVFPHKDFSVADRENISFSSFPDSAQFREGSSVHSFRFRWSPRKGDIDDEAFSSDGFLYGFSYFSRKKDEASVRGYDQRSLVLLTRHPWPSFFTEVMVKLGPMFIQHGAPMLEAACHNIASWPAPKPGSTSELGFLGSVLHAEIPNGVEQFQNTDTSSFGEKFSLNAHILSSMAPPLPSALNVFAASITHLWSLWECLVLCDPVLVFGTSATSTSQAIWWLWDLLRPIPNAIDFRPYFTIHDKDYTAIIKKKAPSSAILVGVTNPLFSSLCEHWPHRLCLGRKSDVQSTSGFAGPSPGWITKTHNRYISKDRELLARLESAVKVNGPIDVDGRLALTLRQHFTTRMVQFLVPLNRYLNTLIPAPAATSRITPSQGAGRRSLKPFNQEHFMASLKAHGSPLPFRSTSKKKEFYERWLRTPSFGIWLAKQDETISAFLQKADEKGT</sequence>